<evidence type="ECO:0000259" key="10">
    <source>
        <dbReference type="PROSITE" id="PS51918"/>
    </source>
</evidence>
<dbReference type="Gene3D" id="3.20.20.70">
    <property type="entry name" value="Aldolase class I"/>
    <property type="match status" value="1"/>
</dbReference>
<evidence type="ECO:0000256" key="8">
    <source>
        <dbReference type="ARBA" id="ARBA00023186"/>
    </source>
</evidence>
<keyword evidence="3 9" id="KW-0349">Heme</keyword>
<keyword evidence="9" id="KW-0963">Cytoplasm</keyword>
<dbReference type="InterPro" id="IPR010723">
    <property type="entry name" value="HemN_C"/>
</dbReference>
<keyword evidence="7 9" id="KW-0411">Iron-sulfur</keyword>
<keyword evidence="4 9" id="KW-0949">S-adenosyl-L-methionine</keyword>
<evidence type="ECO:0000256" key="6">
    <source>
        <dbReference type="ARBA" id="ARBA00023004"/>
    </source>
</evidence>
<dbReference type="PROSITE" id="PS51918">
    <property type="entry name" value="RADICAL_SAM"/>
    <property type="match status" value="1"/>
</dbReference>
<evidence type="ECO:0000256" key="1">
    <source>
        <dbReference type="ARBA" id="ARBA00006100"/>
    </source>
</evidence>
<evidence type="ECO:0000313" key="12">
    <source>
        <dbReference type="Proteomes" id="UP000017396"/>
    </source>
</evidence>
<dbReference type="AlphaFoldDB" id="U5QLN0"/>
<comment type="function">
    <text evidence="9">Probably acts as a heme chaperone, transferring heme to an unknown acceptor. Binds one molecule of heme per monomer, possibly covalently. Binds 1 [4Fe-4S] cluster. The cluster is coordinated with 3 cysteines and an exchangeable S-adenosyl-L-methionine.</text>
</comment>
<dbReference type="EMBL" id="CP003587">
    <property type="protein sequence ID" value="AGY59877.1"/>
    <property type="molecule type" value="Genomic_DNA"/>
</dbReference>
<comment type="subcellular location">
    <subcellularLocation>
        <location evidence="9">Cytoplasm</location>
    </subcellularLocation>
</comment>
<dbReference type="InterPro" id="IPR004559">
    <property type="entry name" value="HemW-like"/>
</dbReference>
<dbReference type="CDD" id="cd01335">
    <property type="entry name" value="Radical_SAM"/>
    <property type="match status" value="1"/>
</dbReference>
<dbReference type="GO" id="GO:0006779">
    <property type="term" value="P:porphyrin-containing compound biosynthetic process"/>
    <property type="evidence" value="ECO:0007669"/>
    <property type="project" value="InterPro"/>
</dbReference>
<dbReference type="eggNOG" id="COG0635">
    <property type="taxonomic scope" value="Bacteria"/>
</dbReference>
<keyword evidence="6 9" id="KW-0408">Iron</keyword>
<dbReference type="InterPro" id="IPR006638">
    <property type="entry name" value="Elp3/MiaA/NifB-like_rSAM"/>
</dbReference>
<dbReference type="GO" id="GO:0005737">
    <property type="term" value="C:cytoplasm"/>
    <property type="evidence" value="ECO:0007669"/>
    <property type="project" value="UniProtKB-SubCell"/>
</dbReference>
<dbReference type="SFLD" id="SFLDS00029">
    <property type="entry name" value="Radical_SAM"/>
    <property type="match status" value="1"/>
</dbReference>
<accession>U5QLN0</accession>
<dbReference type="SFLD" id="SFLDF00562">
    <property type="entry name" value="HemN-like__clustered_with_heat"/>
    <property type="match status" value="1"/>
</dbReference>
<dbReference type="NCBIfam" id="TIGR00539">
    <property type="entry name" value="hemN_rel"/>
    <property type="match status" value="1"/>
</dbReference>
<feature type="domain" description="Radical SAM core" evidence="10">
    <location>
        <begin position="31"/>
        <end position="265"/>
    </location>
</feature>
<sequence>MERQDEAIKQIIASTVPASRSATLPQVCPEVARRLPDAAYIHIPFCRTRCSYCDFAVTVGTEALMGKYVDYLLREIAFTPAAHYPLQTIYLGGGTPSLLTAEQLERILGALAARFGIAPDAEISLEANPGTFDLVKLKAFQRAGVNRLSLGVQAFQPHLLKLCGRSHDLRDVFDAIEQIQRAGFANFNLDLIFGLPHQSPEDWEHSLTQALAAQPAHISLYDLILEEQTPFGRRYRSGQAPLPDEEQTVQMYLRTRERLIAAGYEHYEISNFARPGRQCRHNQVYWHNRPYYGIGNGATGYVWGARVERPRRMHDYFLWVEAGQFTIAEAMGSDEELSDTLLLGLRLLAGVELSALQQRFGSAAVENLCAVLQPAFAAGWLLYDEGRLRLSVPDGLLLSNEVFTLLV</sequence>
<dbReference type="OrthoDB" id="9808022at2"/>
<keyword evidence="11" id="KW-0560">Oxidoreductase</keyword>
<dbReference type="SMART" id="SM00729">
    <property type="entry name" value="Elp3"/>
    <property type="match status" value="1"/>
</dbReference>
<dbReference type="InterPro" id="IPR058240">
    <property type="entry name" value="rSAM_sf"/>
</dbReference>
<proteinExistence type="inferred from homology"/>
<dbReference type="SFLD" id="SFLDF00288">
    <property type="entry name" value="HemN-like__clustered_with_nucl"/>
    <property type="match status" value="1"/>
</dbReference>
<evidence type="ECO:0000256" key="7">
    <source>
        <dbReference type="ARBA" id="ARBA00023014"/>
    </source>
</evidence>
<dbReference type="InterPro" id="IPR013785">
    <property type="entry name" value="Aldolase_TIM"/>
</dbReference>
<reference evidence="11 12" key="1">
    <citation type="journal article" date="2013" name="PLoS ONE">
        <title>Cultivation and Complete Genome Sequencing of Gloeobacter kilaueensis sp. nov., from a Lava Cave in Kilauea Caldera, Hawai'i.</title>
        <authorList>
            <person name="Saw J.H."/>
            <person name="Schatz M."/>
            <person name="Brown M.V."/>
            <person name="Kunkel D.D."/>
            <person name="Foster J.S."/>
            <person name="Shick H."/>
            <person name="Christensen S."/>
            <person name="Hou S."/>
            <person name="Wan X."/>
            <person name="Donachie S.P."/>
        </authorList>
    </citation>
    <scope>NUCLEOTIDE SEQUENCE [LARGE SCALE GENOMIC DNA]</scope>
    <source>
        <strain evidence="12">JS</strain>
    </source>
</reference>
<evidence type="ECO:0000256" key="2">
    <source>
        <dbReference type="ARBA" id="ARBA00017228"/>
    </source>
</evidence>
<dbReference type="SUPFAM" id="SSF102114">
    <property type="entry name" value="Radical SAM enzymes"/>
    <property type="match status" value="1"/>
</dbReference>
<comment type="similarity">
    <text evidence="1">Belongs to the anaerobic coproporphyrinogen-III oxidase family. HemW subfamily.</text>
</comment>
<evidence type="ECO:0000256" key="4">
    <source>
        <dbReference type="ARBA" id="ARBA00022691"/>
    </source>
</evidence>
<dbReference type="PANTHER" id="PTHR13932:SF5">
    <property type="entry name" value="RADICAL S-ADENOSYL METHIONINE DOMAIN-CONTAINING PROTEIN 1, MITOCHONDRIAL"/>
    <property type="match status" value="1"/>
</dbReference>
<dbReference type="Pfam" id="PF04055">
    <property type="entry name" value="Radical_SAM"/>
    <property type="match status" value="1"/>
</dbReference>
<dbReference type="SFLD" id="SFLDG01065">
    <property type="entry name" value="anaerobic_coproporphyrinogen-I"/>
    <property type="match status" value="1"/>
</dbReference>
<dbReference type="GO" id="GO:0046872">
    <property type="term" value="F:metal ion binding"/>
    <property type="evidence" value="ECO:0007669"/>
    <property type="project" value="UniProtKB-UniRule"/>
</dbReference>
<dbReference type="HOGENOM" id="CLU_027579_2_0_3"/>
<name>U5QLN0_GLOK1</name>
<keyword evidence="8 9" id="KW-0143">Chaperone</keyword>
<evidence type="ECO:0000256" key="9">
    <source>
        <dbReference type="RuleBase" id="RU364116"/>
    </source>
</evidence>
<dbReference type="PATRIC" id="fig|1183438.3.peg.3568"/>
<dbReference type="STRING" id="1183438.GKIL_3631"/>
<protein>
    <recommendedName>
        <fullName evidence="2 9">Heme chaperone HemW</fullName>
    </recommendedName>
</protein>
<dbReference type="InterPro" id="IPR034505">
    <property type="entry name" value="Coproporphyrinogen-III_oxidase"/>
</dbReference>
<gene>
    <name evidence="11" type="primary">hemN</name>
    <name evidence="11" type="ORF">GKIL_3631</name>
</gene>
<dbReference type="PANTHER" id="PTHR13932">
    <property type="entry name" value="COPROPORPHYRINIGEN III OXIDASE"/>
    <property type="match status" value="1"/>
</dbReference>
<dbReference type="Proteomes" id="UP000017396">
    <property type="component" value="Chromosome"/>
</dbReference>
<evidence type="ECO:0000256" key="5">
    <source>
        <dbReference type="ARBA" id="ARBA00022723"/>
    </source>
</evidence>
<organism evidence="11 12">
    <name type="scientific">Gloeobacter kilaueensis (strain ATCC BAA-2537 / CCAP 1431/1 / ULC 316 / JS1)</name>
    <dbReference type="NCBI Taxonomy" id="1183438"/>
    <lineage>
        <taxon>Bacteria</taxon>
        <taxon>Bacillati</taxon>
        <taxon>Cyanobacteriota</taxon>
        <taxon>Cyanophyceae</taxon>
        <taxon>Gloeobacterales</taxon>
        <taxon>Gloeobacteraceae</taxon>
        <taxon>Gloeobacter</taxon>
    </lineage>
</organism>
<evidence type="ECO:0000256" key="3">
    <source>
        <dbReference type="ARBA" id="ARBA00022617"/>
    </source>
</evidence>
<dbReference type="GO" id="GO:0051539">
    <property type="term" value="F:4 iron, 4 sulfur cluster binding"/>
    <property type="evidence" value="ECO:0007669"/>
    <property type="project" value="UniProtKB-UniRule"/>
</dbReference>
<dbReference type="InterPro" id="IPR007197">
    <property type="entry name" value="rSAM"/>
</dbReference>
<evidence type="ECO:0000313" key="11">
    <source>
        <dbReference type="EMBL" id="AGY59877.1"/>
    </source>
</evidence>
<keyword evidence="9" id="KW-0004">4Fe-4S</keyword>
<keyword evidence="12" id="KW-1185">Reference proteome</keyword>
<keyword evidence="5 9" id="KW-0479">Metal-binding</keyword>
<dbReference type="GO" id="GO:0004109">
    <property type="term" value="F:coproporphyrinogen oxidase activity"/>
    <property type="evidence" value="ECO:0007669"/>
    <property type="project" value="InterPro"/>
</dbReference>
<dbReference type="KEGG" id="glj:GKIL_3631"/>
<dbReference type="SFLD" id="SFLDG01082">
    <property type="entry name" value="B12-binding_domain_containing"/>
    <property type="match status" value="1"/>
</dbReference>
<dbReference type="Pfam" id="PF06969">
    <property type="entry name" value="HemN_C"/>
    <property type="match status" value="1"/>
</dbReference>